<dbReference type="EMBL" id="MN740327">
    <property type="protein sequence ID" value="QHU00524.1"/>
    <property type="molecule type" value="Genomic_DNA"/>
</dbReference>
<dbReference type="GO" id="GO:0003743">
    <property type="term" value="F:translation initiation factor activity"/>
    <property type="evidence" value="ECO:0007669"/>
    <property type="project" value="InterPro"/>
</dbReference>
<dbReference type="InterPro" id="IPR045196">
    <property type="entry name" value="IF2/IF5"/>
</dbReference>
<dbReference type="GO" id="GO:0005829">
    <property type="term" value="C:cytosol"/>
    <property type="evidence" value="ECO:0007669"/>
    <property type="project" value="TreeGrafter"/>
</dbReference>
<dbReference type="SMART" id="SM00653">
    <property type="entry name" value="eIF2B_5"/>
    <property type="match status" value="1"/>
</dbReference>
<dbReference type="InterPro" id="IPR002735">
    <property type="entry name" value="Transl_init_fac_IF2/IF5_dom"/>
</dbReference>
<dbReference type="AlphaFoldDB" id="A0A6C0JA64"/>
<organism evidence="2">
    <name type="scientific">viral metagenome</name>
    <dbReference type="NCBI Taxonomy" id="1070528"/>
    <lineage>
        <taxon>unclassified sequences</taxon>
        <taxon>metagenomes</taxon>
        <taxon>organismal metagenomes</taxon>
    </lineage>
</organism>
<evidence type="ECO:0000259" key="1">
    <source>
        <dbReference type="SMART" id="SM00653"/>
    </source>
</evidence>
<protein>
    <recommendedName>
        <fullName evidence="1">Translation initiation factor IF2/IF5 domain-containing protein</fullName>
    </recommendedName>
</protein>
<dbReference type="PANTHER" id="PTHR23001:SF7">
    <property type="entry name" value="EUKARYOTIC TRANSLATION INITIATION FACTOR 5"/>
    <property type="match status" value="1"/>
</dbReference>
<feature type="domain" description="Translation initiation factor IF2/IF5" evidence="1">
    <location>
        <begin position="22"/>
        <end position="125"/>
    </location>
</feature>
<dbReference type="GO" id="GO:0071074">
    <property type="term" value="F:eukaryotic initiation factor eIF2 binding"/>
    <property type="evidence" value="ECO:0007669"/>
    <property type="project" value="TreeGrafter"/>
</dbReference>
<dbReference type="GO" id="GO:0005092">
    <property type="term" value="F:GDP-dissociation inhibitor activity"/>
    <property type="evidence" value="ECO:0007669"/>
    <property type="project" value="TreeGrafter"/>
</dbReference>
<name>A0A6C0JA64_9ZZZZ</name>
<dbReference type="SUPFAM" id="SSF100966">
    <property type="entry name" value="Translation initiation factor 2 beta, aIF2beta, N-terminal domain"/>
    <property type="match status" value="1"/>
</dbReference>
<sequence>MTRTTANNINMINVNGDESDPYYRYKMPRINTTFINQKKGLTDWTNASIIATAIYKTPEQIKKYMCKKLGTKASISKMGGIIFSGKLDTDTLQDILQTYINKNVMCKKCNSPETVEERCQSCGNKQ</sequence>
<dbReference type="Gene3D" id="3.30.30.170">
    <property type="match status" value="1"/>
</dbReference>
<dbReference type="Pfam" id="PF01873">
    <property type="entry name" value="eIF-5_eIF-2B"/>
    <property type="match status" value="1"/>
</dbReference>
<dbReference type="GO" id="GO:0001732">
    <property type="term" value="P:formation of cytoplasmic translation initiation complex"/>
    <property type="evidence" value="ECO:0007669"/>
    <property type="project" value="TreeGrafter"/>
</dbReference>
<reference evidence="2" key="1">
    <citation type="journal article" date="2020" name="Nature">
        <title>Giant virus diversity and host interactions through global metagenomics.</title>
        <authorList>
            <person name="Schulz F."/>
            <person name="Roux S."/>
            <person name="Paez-Espino D."/>
            <person name="Jungbluth S."/>
            <person name="Walsh D.A."/>
            <person name="Denef V.J."/>
            <person name="McMahon K.D."/>
            <person name="Konstantinidis K.T."/>
            <person name="Eloe-Fadrosh E.A."/>
            <person name="Kyrpides N.C."/>
            <person name="Woyke T."/>
        </authorList>
    </citation>
    <scope>NUCLEOTIDE SEQUENCE</scope>
    <source>
        <strain evidence="2">GVMAG-M-3300025860-20</strain>
    </source>
</reference>
<accession>A0A6C0JA64</accession>
<proteinExistence type="predicted"/>
<evidence type="ECO:0000313" key="2">
    <source>
        <dbReference type="EMBL" id="QHU00524.1"/>
    </source>
</evidence>
<dbReference type="PANTHER" id="PTHR23001">
    <property type="entry name" value="EUKARYOTIC TRANSLATION INITIATION FACTOR"/>
    <property type="match status" value="1"/>
</dbReference>
<dbReference type="InterPro" id="IPR016189">
    <property type="entry name" value="Transl_init_fac_IF2/IF5_N"/>
</dbReference>